<dbReference type="EMBL" id="HBUF01289116">
    <property type="protein sequence ID" value="CAG6688859.1"/>
    <property type="molecule type" value="Transcribed_RNA"/>
</dbReference>
<organism evidence="2">
    <name type="scientific">Cacopsylla melanoneura</name>
    <dbReference type="NCBI Taxonomy" id="428564"/>
    <lineage>
        <taxon>Eukaryota</taxon>
        <taxon>Metazoa</taxon>
        <taxon>Ecdysozoa</taxon>
        <taxon>Arthropoda</taxon>
        <taxon>Hexapoda</taxon>
        <taxon>Insecta</taxon>
        <taxon>Pterygota</taxon>
        <taxon>Neoptera</taxon>
        <taxon>Paraneoptera</taxon>
        <taxon>Hemiptera</taxon>
        <taxon>Sternorrhyncha</taxon>
        <taxon>Psylloidea</taxon>
        <taxon>Psyllidae</taxon>
        <taxon>Psyllinae</taxon>
        <taxon>Cacopsylla</taxon>
    </lineage>
</organism>
<dbReference type="EMBL" id="HBUF01289114">
    <property type="protein sequence ID" value="CAG6688857.1"/>
    <property type="molecule type" value="Transcribed_RNA"/>
</dbReference>
<evidence type="ECO:0000313" key="2">
    <source>
        <dbReference type="EMBL" id="CAG6688858.1"/>
    </source>
</evidence>
<dbReference type="EMBL" id="HBUF01289115">
    <property type="protein sequence ID" value="CAG6688858.1"/>
    <property type="molecule type" value="Transcribed_RNA"/>
</dbReference>
<sequence length="117" mass="12917">MLGNNVLRNPIVLFSLVAGLFGELSFAETPALSELARSRSSNSNEASFNVLISFVLSGTGTALCTLMMATKHMTRKNHLLFCIVKVARRSPSTGYKKIKQKENTLKNHLVNFIEALF</sequence>
<reference evidence="2" key="1">
    <citation type="submission" date="2021-05" db="EMBL/GenBank/DDBJ databases">
        <authorList>
            <person name="Alioto T."/>
            <person name="Alioto T."/>
            <person name="Gomez Garrido J."/>
        </authorList>
    </citation>
    <scope>NUCLEOTIDE SEQUENCE</scope>
</reference>
<accession>A0A8D8X9F4</accession>
<proteinExistence type="predicted"/>
<feature type="transmembrane region" description="Helical" evidence="1">
    <location>
        <begin position="51"/>
        <end position="69"/>
    </location>
</feature>
<protein>
    <submittedName>
        <fullName evidence="2">Uncharacterized protein</fullName>
    </submittedName>
</protein>
<keyword evidence="1" id="KW-0812">Transmembrane</keyword>
<name>A0A8D8X9F4_9HEMI</name>
<keyword evidence="1" id="KW-0472">Membrane</keyword>
<keyword evidence="1" id="KW-1133">Transmembrane helix</keyword>
<evidence type="ECO:0000256" key="1">
    <source>
        <dbReference type="SAM" id="Phobius"/>
    </source>
</evidence>
<dbReference type="AlphaFoldDB" id="A0A8D8X9F4"/>